<evidence type="ECO:0008006" key="7">
    <source>
        <dbReference type="Google" id="ProtNLM"/>
    </source>
</evidence>
<dbReference type="EMBL" id="CP031188">
    <property type="protein sequence ID" value="AXG73884.1"/>
    <property type="molecule type" value="Genomic_DNA"/>
</dbReference>
<dbReference type="CDD" id="cd00063">
    <property type="entry name" value="FN3"/>
    <property type="match status" value="3"/>
</dbReference>
<dbReference type="Proteomes" id="UP000253951">
    <property type="component" value="Chromosome"/>
</dbReference>
<dbReference type="Gene3D" id="2.60.120.200">
    <property type="match status" value="2"/>
</dbReference>
<keyword evidence="2" id="KW-0732">Signal</keyword>
<dbReference type="InterPro" id="IPR003961">
    <property type="entry name" value="FN3_dom"/>
</dbReference>
<dbReference type="PANTHER" id="PTHR46708:SF2">
    <property type="entry name" value="FIBRONECTIN TYPE-III DOMAIN-CONTAINING PROTEIN"/>
    <property type="match status" value="1"/>
</dbReference>
<dbReference type="RefSeq" id="WP_114677643.1">
    <property type="nucleotide sequence ID" value="NZ_CP031188.1"/>
</dbReference>
<dbReference type="PROSITE" id="PS50853">
    <property type="entry name" value="FN3"/>
    <property type="match status" value="4"/>
</dbReference>
<dbReference type="InterPro" id="IPR036116">
    <property type="entry name" value="FN3_sf"/>
</dbReference>
<gene>
    <name evidence="5" type="ORF">DVK85_06370</name>
</gene>
<dbReference type="InterPro" id="IPR050991">
    <property type="entry name" value="ECM_Regulatory_Proteins"/>
</dbReference>
<feature type="domain" description="Fibronectin type-III" evidence="4">
    <location>
        <begin position="1437"/>
        <end position="1532"/>
    </location>
</feature>
<dbReference type="Gene3D" id="2.60.40.10">
    <property type="entry name" value="Immunoglobulins"/>
    <property type="match status" value="5"/>
</dbReference>
<dbReference type="SMART" id="SM00060">
    <property type="entry name" value="FN3"/>
    <property type="match status" value="6"/>
</dbReference>
<keyword evidence="6" id="KW-1185">Reference proteome</keyword>
<evidence type="ECO:0000313" key="6">
    <source>
        <dbReference type="Proteomes" id="UP000253951"/>
    </source>
</evidence>
<feature type="domain" description="Fibronectin type-III" evidence="4">
    <location>
        <begin position="969"/>
        <end position="1060"/>
    </location>
</feature>
<feature type="domain" description="Fibronectin type-III" evidence="4">
    <location>
        <begin position="697"/>
        <end position="789"/>
    </location>
</feature>
<evidence type="ECO:0000259" key="3">
    <source>
        <dbReference type="PROSITE" id="PS50835"/>
    </source>
</evidence>
<dbReference type="SUPFAM" id="SSF49265">
    <property type="entry name" value="Fibronectin type III"/>
    <property type="match status" value="6"/>
</dbReference>
<feature type="domain" description="Ig-like" evidence="3">
    <location>
        <begin position="1931"/>
        <end position="1981"/>
    </location>
</feature>
<accession>A0A345HBC4</accession>
<dbReference type="InterPro" id="IPR011628">
    <property type="entry name" value="Cleaved_adhesin"/>
</dbReference>
<dbReference type="Pfam" id="PF00041">
    <property type="entry name" value="fn3"/>
    <property type="match status" value="2"/>
</dbReference>
<dbReference type="InterPro" id="IPR013783">
    <property type="entry name" value="Ig-like_fold"/>
</dbReference>
<name>A0A345HBC4_9FLAO</name>
<sequence length="1981" mass="213459">MKKITFLFFMSLLSLGAFSQGLPLESFDDTGVFPPTGWEVHDNAIGPAAFWVQADGSATQPAHTGAHAAYLNKENVATGIPEDWLVTPSFTVPANPQLRFWSRLSLGGDNGSIYRIMISTNVTDAFDAANYTNIQEWTELIINPSQTTYTEKVVTIPAIYIGQDVHIAFVMAGDNGDRWLVDDVMVVEQCLDPTDLDTDLIGTDSAELTWANPSGATSWEVIVLPAAGIPNVTGITYTGTLPYTATTLADGVTPLTEDTDYKYYVRALCTDESSSELIGPFLFSTVAMGETCGAPIEIATLPYSTTDNTSNYGDDYNASPGATGCGTTGNYLNGDDVVYSFTSTIDGLISIEMTNNGADSGIFVYSDCADIGTACIDGGFTNFAANPVTLDNFAVTNGETYYIVISTDGFPQSTPYTLTIQQVFCAEPEGLPTTGADHESANLSWTNPGAATLWEIVVQNAGDGIPTGAGTTVNTTPEYAAIGLDEATNYEYFVRADCGDGTFSAWAGPYGFSTTQVAAAMDYSQDFEGVHGWSLSNGTATNQWNVGTAIANGGTQSLYVSNDNGVTTNYTINSTSVVHAYRDIQMPAAVDQATLSFDYNIDGENCCDYVRVWIVPASFTPTVGTQINAGAAGANAFQIGGNFNDSSGWETELNVVDLTAYSNEVMRLVFEWRNDGSVGTAPAAIDNIDVSLITCPSPADLAIDDLQEDEVTFAWTSPTSVTPTFDYYFATASTAPDDLTVPTGNTALESVTIGSLAPSTAYWFWVRSNCGPGDTSFWVGPVQFTTPQVPASMDFEEDYEGTISWTLNNGTATNQWVVGEAINNSPTHSLYISNDGGTTTNYTNNSTSVVQAYRDIAVPVSALEADLSFDYNIDGENCCDYVRVWMVPVTFTPVAGTQTNAGAAGTDAFQVGGNFNDTAGWETENAVVNVSAYAGSTVRLIFEWRNDGSIGTAPAAIDNVSLSLITCPQPIDLAISDVEQTTATFGWTNQGTATAWEIYYVPAGDPAPTDVTVGTPAPVNPHPLTGLDESTPYDIYVRAICGVDDISQWSGPLNFQTQCGSFNVPFFEGFNTDSTSELCWTVLNENADFDTWNMNNGFNQFEGDQCASINTDFNNGNNDDWLISPTINLTGNQRLRFHQRVQSTFEPNDFEVLLSTTGIDAADFTVTLIPLASYDNTEYVEYEVYLEDAADVLISGPVNIAWHIPNGGLDGWNLFIDNVIVDDIPSCPQPVDLAVFDISNTTTSISWTEMGSATAWEIIVVPTGDPAPADDAVGIPADSNPFTLPEGTIGAGLTYDIYVRANCGPDDLSLWSGPITFNSAICPLDAQCGYEFIMTDTGGNTWNNNTMSVIQNGIIVGTLTGPTNADGTNPVTATVPLCAGVPFQLVWNDDGFSDQQVGVEIVNPFDETIYTKLPGEGSAPSTLYEGIPNCEPITCPQPTDLMSEGYNFDSVELSWTPGDVETQWELVIQTSGGAYPGENPTSVVAVDGDPEYILTGINPDVFYEYYVRAICGEGDESFWSGPFEFSLFSPPGCAAVDVFDDELEIIAPNSEISLCPGDDTCFDFSANYYQLKETDTYDVESIDYSPPYPFLGGTELNVTTDDIWSPVVDLPFDFCFFGETYNEAKVGSNGVVQFGENMTDAGNCPWSYSQSVPDPAFPIKNAIYGVYQDINPAVAGSDVSINYQVLGNYPCRALVVNYYDVPQFSCGLSVGTQTTQIVIYEVSNIIEVYVENRTSCVGWNSGNGVIGIQNSAGTEGFTPPGRNTGDWTATEEAWRFTPSGDNLSVVFEWLENGDFVTNDTDLQVCPTEETVITARATYTACTGEEIIKENNFTIHVGEPIIANEPQDLTACSSGEEVTFDLTESLDGIMDDLTGYNFTFYASQEAAELGLDDNLPESYTTDTAQTVYIRITEGEIECPIFRSFELILTNIPPAFTVTEDVTVCEGTPVTLEVFAGNFDPNAPDVEYSWMLDGRLCLRPYHL</sequence>
<keyword evidence="1" id="KW-0677">Repeat</keyword>
<dbReference type="PROSITE" id="PS50835">
    <property type="entry name" value="IG_LIKE"/>
    <property type="match status" value="1"/>
</dbReference>
<evidence type="ECO:0000313" key="5">
    <source>
        <dbReference type="EMBL" id="AXG73884.1"/>
    </source>
</evidence>
<organism evidence="5 6">
    <name type="scientific">Flavobacterium arcticum</name>
    <dbReference type="NCBI Taxonomy" id="1784713"/>
    <lineage>
        <taxon>Bacteria</taxon>
        <taxon>Pseudomonadati</taxon>
        <taxon>Bacteroidota</taxon>
        <taxon>Flavobacteriia</taxon>
        <taxon>Flavobacteriales</taxon>
        <taxon>Flavobacteriaceae</taxon>
        <taxon>Flavobacterium</taxon>
    </lineage>
</organism>
<feature type="domain" description="Fibronectin type-III" evidence="4">
    <location>
        <begin position="427"/>
        <end position="517"/>
    </location>
</feature>
<evidence type="ECO:0000256" key="1">
    <source>
        <dbReference type="ARBA" id="ARBA00022737"/>
    </source>
</evidence>
<dbReference type="NCBIfam" id="NF038128">
    <property type="entry name" value="choice_anch_J"/>
    <property type="match status" value="2"/>
</dbReference>
<feature type="chain" id="PRO_5016881058" description="T9SS C-terminal target domain-containing protein" evidence="2">
    <location>
        <begin position="20"/>
        <end position="1981"/>
    </location>
</feature>
<reference evidence="5 6" key="1">
    <citation type="submission" date="2018-07" db="EMBL/GenBank/DDBJ databases">
        <title>Complete genome sequence of Flavobacterium arcticum type strain SM1502T.</title>
        <authorList>
            <person name="Li Y."/>
            <person name="Li D.-D."/>
        </authorList>
    </citation>
    <scope>NUCLEOTIDE SEQUENCE [LARGE SCALE GENOMIC DNA]</scope>
    <source>
        <strain evidence="5 6">SM1502</strain>
    </source>
</reference>
<dbReference type="Pfam" id="PF07675">
    <property type="entry name" value="Cleaved_Adhesin"/>
    <property type="match status" value="2"/>
</dbReference>
<evidence type="ECO:0000256" key="2">
    <source>
        <dbReference type="SAM" id="SignalP"/>
    </source>
</evidence>
<dbReference type="InterPro" id="IPR007110">
    <property type="entry name" value="Ig-like_dom"/>
</dbReference>
<protein>
    <recommendedName>
        <fullName evidence="7">T9SS C-terminal target domain-containing protein</fullName>
    </recommendedName>
</protein>
<feature type="signal peptide" evidence="2">
    <location>
        <begin position="1"/>
        <end position="19"/>
    </location>
</feature>
<dbReference type="PANTHER" id="PTHR46708">
    <property type="entry name" value="TENASCIN"/>
    <property type="match status" value="1"/>
</dbReference>
<evidence type="ECO:0000259" key="4">
    <source>
        <dbReference type="PROSITE" id="PS50853"/>
    </source>
</evidence>
<proteinExistence type="predicted"/>
<dbReference type="KEGG" id="fat:DVK85_06370"/>
<dbReference type="OrthoDB" id="608579at2"/>